<evidence type="ECO:0000313" key="5">
    <source>
        <dbReference type="Proteomes" id="UP001175097"/>
    </source>
</evidence>
<dbReference type="PIRSF" id="PIRSF016521">
    <property type="entry name" value="Acyl-CoA_hydro"/>
    <property type="match status" value="1"/>
</dbReference>
<name>A0ABT8JLY0_9BACL</name>
<dbReference type="InterPro" id="IPR014940">
    <property type="entry name" value="BAAT_C"/>
</dbReference>
<evidence type="ECO:0000259" key="2">
    <source>
        <dbReference type="Pfam" id="PF04775"/>
    </source>
</evidence>
<dbReference type="Gene3D" id="3.40.50.1820">
    <property type="entry name" value="alpha/beta hydrolase"/>
    <property type="match status" value="1"/>
</dbReference>
<dbReference type="Proteomes" id="UP001175097">
    <property type="component" value="Unassembled WGS sequence"/>
</dbReference>
<feature type="domain" description="Acyl-CoA thioester hydrolase/bile acid-CoA amino acid N-acetyltransferase" evidence="2">
    <location>
        <begin position="16"/>
        <end position="140"/>
    </location>
</feature>
<proteinExistence type="inferred from homology"/>
<reference evidence="4" key="1">
    <citation type="submission" date="2023-03" db="EMBL/GenBank/DDBJ databases">
        <title>MT1 and MT2 Draft Genomes of Novel Species.</title>
        <authorList>
            <person name="Venkateswaran K."/>
        </authorList>
    </citation>
    <scope>NUCLEOTIDE SEQUENCE</scope>
    <source>
        <strain evidence="4">F6_3S_P_2</strain>
    </source>
</reference>
<comment type="caution">
    <text evidence="4">The sequence shown here is derived from an EMBL/GenBank/DDBJ whole genome shotgun (WGS) entry which is preliminary data.</text>
</comment>
<dbReference type="Gene3D" id="2.60.40.2240">
    <property type="entry name" value="Acyl-CoA thioester hydrolase/BAAT N-terminal domain"/>
    <property type="match status" value="1"/>
</dbReference>
<feature type="domain" description="BAAT/Acyl-CoA thioester hydrolase C-terminal" evidence="3">
    <location>
        <begin position="202"/>
        <end position="422"/>
    </location>
</feature>
<dbReference type="PANTHER" id="PTHR10824:SF4">
    <property type="entry name" value="ACYL-COENZYME A THIOESTERASE 1-LIKE"/>
    <property type="match status" value="1"/>
</dbReference>
<dbReference type="InterPro" id="IPR042490">
    <property type="entry name" value="Thio_Ohase/BAAT_N"/>
</dbReference>
<dbReference type="Pfam" id="PF04775">
    <property type="entry name" value="Bile_Hydr_Trans"/>
    <property type="match status" value="1"/>
</dbReference>
<dbReference type="InterPro" id="IPR006862">
    <property type="entry name" value="Thio_Ohase/aa_AcTrfase"/>
</dbReference>
<evidence type="ECO:0000256" key="1">
    <source>
        <dbReference type="ARBA" id="ARBA00006538"/>
    </source>
</evidence>
<keyword evidence="5" id="KW-1185">Reference proteome</keyword>
<sequence>MREAQLQIHMESPLIDRPVDIRVTGLSNGQKVTVRFQRKSYWGSTIYFMESHGTYMADAEGVVDLQQVSPIEGTYKGVDGMGLFWSLQVKRTEENSEETFEKLQPQSLTILLESDGKVIDTKNITRKWIDDDVIRTPVNEKGVVGTFFHASDSSVRPTIIVVGGSEGGIYEFPAALLASHGFNVLALGYWGQEPLPKQLVEIPLEYIEGAIHWLKNRPEVAKGWLGMHGTSKGGELALLAATYFEDIKAVVSLSGSPVVCCGIVPWTEQKELPPAWTYQGKAVPYARPDNSVEVSNKCQAMRQAGENPLRVWYDYLTSDPEITEQATIPVEKINGSIVLISGTDDACFDSVRLNERAMERLRQYNFKNEYNHLVYEGAGHEVGIPFIPVSASPFTGGNKYDIAQSSRDSWEKTIEFFWRSLNS</sequence>
<gene>
    <name evidence="4" type="ORF">P5G49_01540</name>
</gene>
<dbReference type="EMBL" id="JAROCC010000001">
    <property type="protein sequence ID" value="MDN4606161.1"/>
    <property type="molecule type" value="Genomic_DNA"/>
</dbReference>
<organism evidence="4 5">
    <name type="scientific">Sporosarcina highlanderae</name>
    <dbReference type="NCBI Taxonomy" id="3035916"/>
    <lineage>
        <taxon>Bacteria</taxon>
        <taxon>Bacillati</taxon>
        <taxon>Bacillota</taxon>
        <taxon>Bacilli</taxon>
        <taxon>Bacillales</taxon>
        <taxon>Caryophanaceae</taxon>
        <taxon>Sporosarcina</taxon>
    </lineage>
</organism>
<dbReference type="PANTHER" id="PTHR10824">
    <property type="entry name" value="ACYL-COENZYME A THIOESTERASE-RELATED"/>
    <property type="match status" value="1"/>
</dbReference>
<dbReference type="InterPro" id="IPR016662">
    <property type="entry name" value="Acyl-CoA_thioEstase_long-chain"/>
</dbReference>
<dbReference type="RefSeq" id="WP_301241702.1">
    <property type="nucleotide sequence ID" value="NZ_JAROCC010000001.1"/>
</dbReference>
<accession>A0ABT8JLY0</accession>
<protein>
    <submittedName>
        <fullName evidence="4">Acyl-CoA thioesterase/bile acid-CoA:amino acid N-acyltransferase family protein</fullName>
    </submittedName>
</protein>
<evidence type="ECO:0000313" key="4">
    <source>
        <dbReference type="EMBL" id="MDN4606161.1"/>
    </source>
</evidence>
<evidence type="ECO:0000259" key="3">
    <source>
        <dbReference type="Pfam" id="PF08840"/>
    </source>
</evidence>
<dbReference type="InterPro" id="IPR029058">
    <property type="entry name" value="AB_hydrolase_fold"/>
</dbReference>
<dbReference type="Pfam" id="PF08840">
    <property type="entry name" value="BAAT_C"/>
    <property type="match status" value="1"/>
</dbReference>
<dbReference type="SUPFAM" id="SSF53474">
    <property type="entry name" value="alpha/beta-Hydrolases"/>
    <property type="match status" value="1"/>
</dbReference>
<comment type="similarity">
    <text evidence="1">Belongs to the C/M/P thioester hydrolase family.</text>
</comment>